<evidence type="ECO:0000256" key="2">
    <source>
        <dbReference type="ARBA" id="ARBA00022801"/>
    </source>
</evidence>
<dbReference type="InterPro" id="IPR050266">
    <property type="entry name" value="AB_hydrolase_sf"/>
</dbReference>
<dbReference type="Gene3D" id="3.40.50.1820">
    <property type="entry name" value="alpha/beta hydrolase"/>
    <property type="match status" value="1"/>
</dbReference>
<dbReference type="InterPro" id="IPR002410">
    <property type="entry name" value="Peptidase_S33"/>
</dbReference>
<evidence type="ECO:0000256" key="1">
    <source>
        <dbReference type="ARBA" id="ARBA00010088"/>
    </source>
</evidence>
<keyword evidence="5" id="KW-1185">Reference proteome</keyword>
<dbReference type="GO" id="GO:0006508">
    <property type="term" value="P:proteolysis"/>
    <property type="evidence" value="ECO:0007669"/>
    <property type="project" value="InterPro"/>
</dbReference>
<dbReference type="PRINTS" id="PR00793">
    <property type="entry name" value="PROAMNOPTASE"/>
</dbReference>
<dbReference type="EMBL" id="BPQB01000041">
    <property type="protein sequence ID" value="GJE94521.1"/>
    <property type="molecule type" value="Genomic_DNA"/>
</dbReference>
<dbReference type="PIRSF" id="PIRSF005539">
    <property type="entry name" value="Pept_S33_TRI_F1"/>
    <property type="match status" value="1"/>
</dbReference>
<dbReference type="GO" id="GO:0016020">
    <property type="term" value="C:membrane"/>
    <property type="evidence" value="ECO:0007669"/>
    <property type="project" value="TreeGrafter"/>
</dbReference>
<protein>
    <submittedName>
        <fullName evidence="4">Proline-specific peptidase</fullName>
    </submittedName>
</protein>
<dbReference type="OrthoDB" id="190201at2759"/>
<dbReference type="GO" id="GO:0008233">
    <property type="term" value="F:peptidase activity"/>
    <property type="evidence" value="ECO:0007669"/>
    <property type="project" value="InterPro"/>
</dbReference>
<dbReference type="PRINTS" id="PR00111">
    <property type="entry name" value="ABHYDROLASE"/>
</dbReference>
<dbReference type="InterPro" id="IPR005945">
    <property type="entry name" value="Pro_imino_pep"/>
</dbReference>
<sequence>MMTPPATPVTTGTIPFTHGGETFETFYKLFGTLEGRTRRPLVVLHGGPGLVHDYLAPFGDLAAAGVPVLLYDQLGNGRSTHLRGKPAAFWSIALFVAELRNVLAHFGVAGDFDLAGHSWGGIVAAELAVARPAGLRHLVLTDSLAAFALWMQSNMQLMATFPEDVQKGLMAGMAQPKEYYDALRVFHRSYGCTLDPPPQEYIYTLDAVFGEGGDATVASALLPELMPWTIVDRLHNIAVPTLVINGAKDIAQDFVVAPFFQNIPKAKWITFANSSHTPFWEERDLYMKRVGDFLEL</sequence>
<gene>
    <name evidence="4" type="ORF">PsYK624_106910</name>
</gene>
<dbReference type="PANTHER" id="PTHR43798:SF33">
    <property type="entry name" value="HYDROLASE, PUTATIVE (AFU_ORTHOLOGUE AFUA_2G14860)-RELATED"/>
    <property type="match status" value="1"/>
</dbReference>
<dbReference type="Proteomes" id="UP000703269">
    <property type="component" value="Unassembled WGS sequence"/>
</dbReference>
<dbReference type="Pfam" id="PF12697">
    <property type="entry name" value="Abhydrolase_6"/>
    <property type="match status" value="1"/>
</dbReference>
<name>A0A9P3GGI0_9APHY</name>
<reference evidence="4 5" key="1">
    <citation type="submission" date="2021-08" db="EMBL/GenBank/DDBJ databases">
        <title>Draft Genome Sequence of Phanerochaete sordida strain YK-624.</title>
        <authorList>
            <person name="Mori T."/>
            <person name="Dohra H."/>
            <person name="Suzuki T."/>
            <person name="Kawagishi H."/>
            <person name="Hirai H."/>
        </authorList>
    </citation>
    <scope>NUCLEOTIDE SEQUENCE [LARGE SCALE GENOMIC DNA]</scope>
    <source>
        <strain evidence="4 5">YK-624</strain>
    </source>
</reference>
<dbReference type="InterPro" id="IPR000073">
    <property type="entry name" value="AB_hydrolase_1"/>
</dbReference>
<feature type="domain" description="AB hydrolase-1" evidence="3">
    <location>
        <begin position="41"/>
        <end position="284"/>
    </location>
</feature>
<organism evidence="4 5">
    <name type="scientific">Phanerochaete sordida</name>
    <dbReference type="NCBI Taxonomy" id="48140"/>
    <lineage>
        <taxon>Eukaryota</taxon>
        <taxon>Fungi</taxon>
        <taxon>Dikarya</taxon>
        <taxon>Basidiomycota</taxon>
        <taxon>Agaricomycotina</taxon>
        <taxon>Agaricomycetes</taxon>
        <taxon>Polyporales</taxon>
        <taxon>Phanerochaetaceae</taxon>
        <taxon>Phanerochaete</taxon>
    </lineage>
</organism>
<accession>A0A9P3GGI0</accession>
<dbReference type="SUPFAM" id="SSF53474">
    <property type="entry name" value="alpha/beta-Hydrolases"/>
    <property type="match status" value="1"/>
</dbReference>
<dbReference type="AlphaFoldDB" id="A0A9P3GGI0"/>
<comment type="caution">
    <text evidence="4">The sequence shown here is derived from an EMBL/GenBank/DDBJ whole genome shotgun (WGS) entry which is preliminary data.</text>
</comment>
<comment type="similarity">
    <text evidence="1">Belongs to the peptidase S33 family.</text>
</comment>
<evidence type="ECO:0000313" key="5">
    <source>
        <dbReference type="Proteomes" id="UP000703269"/>
    </source>
</evidence>
<keyword evidence="2" id="KW-0378">Hydrolase</keyword>
<dbReference type="InterPro" id="IPR029058">
    <property type="entry name" value="AB_hydrolase_fold"/>
</dbReference>
<evidence type="ECO:0000313" key="4">
    <source>
        <dbReference type="EMBL" id="GJE94521.1"/>
    </source>
</evidence>
<evidence type="ECO:0000259" key="3">
    <source>
        <dbReference type="Pfam" id="PF12697"/>
    </source>
</evidence>
<dbReference type="PANTHER" id="PTHR43798">
    <property type="entry name" value="MONOACYLGLYCEROL LIPASE"/>
    <property type="match status" value="1"/>
</dbReference>
<proteinExistence type="inferred from homology"/>